<accession>A0ABD5NI98</accession>
<evidence type="ECO:0000313" key="3">
    <source>
        <dbReference type="Proteomes" id="UP001595660"/>
    </source>
</evidence>
<name>A0ABD5NI98_9EURY</name>
<sequence>MVRPEVGASVGHRDCSGETVLVTGATSGVGREVALALARLGADVLVHGRDAARGESVASELRALGSDAAFFRADFADIEAVDELADAVAERADGLDVLVNNAGAHFDEGGLTELGVERTFHVNHLAPFRLTNCLRERGTLDGARVVTVASEVHRRATLDLDAVTSVADYDGFEAYSRSKLANVLFARELARRDDALSSVSCHPGFVPSSGLWRNASLPVRAVMRVFSLVPRQFTFGRVDSAGSAAITPTFLAATGDHEDGAYYKDCKAVDPAPAATDDELAADLWAWSADRASR</sequence>
<dbReference type="RefSeq" id="WP_232569475.1">
    <property type="nucleotide sequence ID" value="NZ_CP089466.1"/>
</dbReference>
<dbReference type="AlphaFoldDB" id="A0ABD5NI98"/>
<proteinExistence type="predicted"/>
<dbReference type="GeneID" id="69118040"/>
<dbReference type="Proteomes" id="UP001595660">
    <property type="component" value="Unassembled WGS sequence"/>
</dbReference>
<dbReference type="SUPFAM" id="SSF51735">
    <property type="entry name" value="NAD(P)-binding Rossmann-fold domains"/>
    <property type="match status" value="1"/>
</dbReference>
<reference evidence="2 3" key="1">
    <citation type="journal article" date="2019" name="Int. J. Syst. Evol. Microbiol.">
        <title>The Global Catalogue of Microorganisms (GCM) 10K type strain sequencing project: providing services to taxonomists for standard genome sequencing and annotation.</title>
        <authorList>
            <consortium name="The Broad Institute Genomics Platform"/>
            <consortium name="The Broad Institute Genome Sequencing Center for Infectious Disease"/>
            <person name="Wu L."/>
            <person name="Ma J."/>
        </authorList>
    </citation>
    <scope>NUCLEOTIDE SEQUENCE [LARGE SCALE GENOMIC DNA]</scope>
    <source>
        <strain evidence="2 3">CGMCC 1.12562</strain>
    </source>
</reference>
<evidence type="ECO:0000313" key="2">
    <source>
        <dbReference type="EMBL" id="MFC3478947.1"/>
    </source>
</evidence>
<dbReference type="InterPro" id="IPR002347">
    <property type="entry name" value="SDR_fam"/>
</dbReference>
<dbReference type="PANTHER" id="PTHR43157">
    <property type="entry name" value="PHOSPHATIDYLINOSITOL-GLYCAN BIOSYNTHESIS CLASS F PROTEIN-RELATED"/>
    <property type="match status" value="1"/>
</dbReference>
<comment type="caution">
    <text evidence="2">The sequence shown here is derived from an EMBL/GenBank/DDBJ whole genome shotgun (WGS) entry which is preliminary data.</text>
</comment>
<dbReference type="Gene3D" id="3.40.50.720">
    <property type="entry name" value="NAD(P)-binding Rossmann-like Domain"/>
    <property type="match status" value="1"/>
</dbReference>
<dbReference type="PANTHER" id="PTHR43157:SF31">
    <property type="entry name" value="PHOSPHATIDYLINOSITOL-GLYCAN BIOSYNTHESIS CLASS F PROTEIN"/>
    <property type="match status" value="1"/>
</dbReference>
<dbReference type="PRINTS" id="PR00081">
    <property type="entry name" value="GDHRDH"/>
</dbReference>
<dbReference type="Pfam" id="PF00106">
    <property type="entry name" value="adh_short"/>
    <property type="match status" value="1"/>
</dbReference>
<dbReference type="EMBL" id="JBHRWN010000002">
    <property type="protein sequence ID" value="MFC3478947.1"/>
    <property type="molecule type" value="Genomic_DNA"/>
</dbReference>
<keyword evidence="1" id="KW-0560">Oxidoreductase</keyword>
<protein>
    <submittedName>
        <fullName evidence="2">SDR family NAD(P)-dependent oxidoreductase</fullName>
    </submittedName>
</protein>
<dbReference type="GO" id="GO:0016491">
    <property type="term" value="F:oxidoreductase activity"/>
    <property type="evidence" value="ECO:0007669"/>
    <property type="project" value="UniProtKB-KW"/>
</dbReference>
<keyword evidence="3" id="KW-1185">Reference proteome</keyword>
<gene>
    <name evidence="2" type="ORF">ACFOKC_14540</name>
</gene>
<organism evidence="2 3">
    <name type="scientific">Halobacterium litoreum</name>
    <dbReference type="NCBI Taxonomy" id="2039234"/>
    <lineage>
        <taxon>Archaea</taxon>
        <taxon>Methanobacteriati</taxon>
        <taxon>Methanobacteriota</taxon>
        <taxon>Stenosarchaea group</taxon>
        <taxon>Halobacteria</taxon>
        <taxon>Halobacteriales</taxon>
        <taxon>Halobacteriaceae</taxon>
        <taxon>Halobacterium</taxon>
    </lineage>
</organism>
<dbReference type="InterPro" id="IPR036291">
    <property type="entry name" value="NAD(P)-bd_dom_sf"/>
</dbReference>
<evidence type="ECO:0000256" key="1">
    <source>
        <dbReference type="ARBA" id="ARBA00023002"/>
    </source>
</evidence>